<dbReference type="EMBL" id="JXJN01005726">
    <property type="status" value="NOT_ANNOTATED_CDS"/>
    <property type="molecule type" value="Genomic_DNA"/>
</dbReference>
<reference evidence="2" key="2">
    <citation type="submission" date="2020-05" db="UniProtKB">
        <authorList>
            <consortium name="EnsemblMetazoa"/>
        </authorList>
    </citation>
    <scope>IDENTIFICATION</scope>
    <source>
        <strain evidence="2">IAEA</strain>
    </source>
</reference>
<dbReference type="Proteomes" id="UP000092460">
    <property type="component" value="Unassembled WGS sequence"/>
</dbReference>
<keyword evidence="1" id="KW-1133">Transmembrane helix</keyword>
<reference evidence="3" key="1">
    <citation type="submission" date="2015-01" db="EMBL/GenBank/DDBJ databases">
        <authorList>
            <person name="Aksoy S."/>
            <person name="Warren W."/>
            <person name="Wilson R.K."/>
        </authorList>
    </citation>
    <scope>NUCLEOTIDE SEQUENCE [LARGE SCALE GENOMIC DNA]</scope>
    <source>
        <strain evidence="3">IAEA</strain>
    </source>
</reference>
<dbReference type="VEuPathDB" id="VectorBase:GPPI012879"/>
<keyword evidence="1" id="KW-0812">Transmembrane</keyword>
<proteinExistence type="predicted"/>
<feature type="transmembrane region" description="Helical" evidence="1">
    <location>
        <begin position="6"/>
        <end position="22"/>
    </location>
</feature>
<dbReference type="EMBL" id="JXJN01005725">
    <property type="status" value="NOT_ANNOTATED_CDS"/>
    <property type="molecule type" value="Genomic_DNA"/>
</dbReference>
<name>A0A1B0AYF6_9MUSC</name>
<feature type="transmembrane region" description="Helical" evidence="1">
    <location>
        <begin position="43"/>
        <end position="62"/>
    </location>
</feature>
<dbReference type="AlphaFoldDB" id="A0A1B0AYF6"/>
<organism evidence="2 3">
    <name type="scientific">Glossina palpalis gambiensis</name>
    <dbReference type="NCBI Taxonomy" id="67801"/>
    <lineage>
        <taxon>Eukaryota</taxon>
        <taxon>Metazoa</taxon>
        <taxon>Ecdysozoa</taxon>
        <taxon>Arthropoda</taxon>
        <taxon>Hexapoda</taxon>
        <taxon>Insecta</taxon>
        <taxon>Pterygota</taxon>
        <taxon>Neoptera</taxon>
        <taxon>Endopterygota</taxon>
        <taxon>Diptera</taxon>
        <taxon>Brachycera</taxon>
        <taxon>Muscomorpha</taxon>
        <taxon>Hippoboscoidea</taxon>
        <taxon>Glossinidae</taxon>
        <taxon>Glossina</taxon>
    </lineage>
</organism>
<protein>
    <submittedName>
        <fullName evidence="2">Uncharacterized protein</fullName>
    </submittedName>
</protein>
<keyword evidence="1" id="KW-0472">Membrane</keyword>
<accession>A0A1B0AYF6</accession>
<evidence type="ECO:0000256" key="1">
    <source>
        <dbReference type="SAM" id="Phobius"/>
    </source>
</evidence>
<dbReference type="EnsemblMetazoa" id="GPPI012879-RA">
    <property type="protein sequence ID" value="GPPI012879-PA"/>
    <property type="gene ID" value="GPPI012879"/>
</dbReference>
<keyword evidence="3" id="KW-1185">Reference proteome</keyword>
<feature type="transmembrane region" description="Helical" evidence="1">
    <location>
        <begin position="68"/>
        <end position="85"/>
    </location>
</feature>
<evidence type="ECO:0000313" key="2">
    <source>
        <dbReference type="EnsemblMetazoa" id="GPPI012879-PA"/>
    </source>
</evidence>
<evidence type="ECO:0000313" key="3">
    <source>
        <dbReference type="Proteomes" id="UP000092460"/>
    </source>
</evidence>
<sequence length="162" mass="18237">MFILFYFILFFFLSGNCYFLFIKGHACRRRIVCPFSTSLSLKNVVLFTLTYPSNITTGVWFIPCEVKHNIYIYVILPLVIVAVALPSESSNCTKGYVLGLMGLKVTQVKNIIIICERGCQQCNYQALSERKCFISFLKTLPLSSPSTHHTAAYDSIHGVVGC</sequence>